<dbReference type="AlphaFoldDB" id="A0AA40CG07"/>
<gene>
    <name evidence="2" type="ORF">B0T17DRAFT_480383</name>
</gene>
<dbReference type="PANTHER" id="PTHR47204">
    <property type="entry name" value="OS02G0168900 PROTEIN"/>
    <property type="match status" value="1"/>
</dbReference>
<dbReference type="Proteomes" id="UP001174934">
    <property type="component" value="Unassembled WGS sequence"/>
</dbReference>
<reference evidence="2" key="1">
    <citation type="submission" date="2023-06" db="EMBL/GenBank/DDBJ databases">
        <title>Genome-scale phylogeny and comparative genomics of the fungal order Sordariales.</title>
        <authorList>
            <consortium name="Lawrence Berkeley National Laboratory"/>
            <person name="Hensen N."/>
            <person name="Bonometti L."/>
            <person name="Westerberg I."/>
            <person name="Brannstrom I.O."/>
            <person name="Guillou S."/>
            <person name="Cros-Aarteil S."/>
            <person name="Calhoun S."/>
            <person name="Haridas S."/>
            <person name="Kuo A."/>
            <person name="Mondo S."/>
            <person name="Pangilinan J."/>
            <person name="Riley R."/>
            <person name="LaButti K."/>
            <person name="Andreopoulos B."/>
            <person name="Lipzen A."/>
            <person name="Chen C."/>
            <person name="Yanf M."/>
            <person name="Daum C."/>
            <person name="Ng V."/>
            <person name="Clum A."/>
            <person name="Steindorff A."/>
            <person name="Ohm R."/>
            <person name="Martin F."/>
            <person name="Silar P."/>
            <person name="Natvig D."/>
            <person name="Lalanne C."/>
            <person name="Gautier V."/>
            <person name="Ament-velasquez S.L."/>
            <person name="Kruys A."/>
            <person name="Hutchinson M.I."/>
            <person name="Powell A.J."/>
            <person name="Barry K."/>
            <person name="Miller A.N."/>
            <person name="Grigoriev I.V."/>
            <person name="Debuchy R."/>
            <person name="Gladieux P."/>
            <person name="Thoren M.H."/>
            <person name="Johannesson H."/>
        </authorList>
    </citation>
    <scope>NUCLEOTIDE SEQUENCE</scope>
    <source>
        <strain evidence="2">SMH3391-2</strain>
    </source>
</reference>
<keyword evidence="3" id="KW-1185">Reference proteome</keyword>
<dbReference type="GO" id="GO:0032299">
    <property type="term" value="C:ribonuclease H2 complex"/>
    <property type="evidence" value="ECO:0007669"/>
    <property type="project" value="InterPro"/>
</dbReference>
<proteinExistence type="predicted"/>
<comment type="caution">
    <text evidence="2">The sequence shown here is derived from an EMBL/GenBank/DDBJ whole genome shotgun (WGS) entry which is preliminary data.</text>
</comment>
<evidence type="ECO:0000313" key="2">
    <source>
        <dbReference type="EMBL" id="KAK0637117.1"/>
    </source>
</evidence>
<protein>
    <submittedName>
        <fullName evidence="2">Ribonuclease H2 non-catalytic subunit-domain-containing protein</fullName>
    </submittedName>
</protein>
<dbReference type="InterPro" id="IPR013924">
    <property type="entry name" value="RNase_H2_suC"/>
</dbReference>
<sequence>MAHPILSFESAISSPDSQTKATPNLLPCRVHHDGPIGSVETYWEPKQGEDGSSTAFFRGRKLVGKTVKLPEGYRGVVAAKADKSSPVARPDDELNQVGDLEGEGEGEGESGPEQGSMQVQAEFDEMVIWGHEATVDNAEDPYTRGMEEMLSLADLVRQLSVSLYLSGLKC</sequence>
<feature type="region of interest" description="Disordered" evidence="1">
    <location>
        <begin position="1"/>
        <end position="53"/>
    </location>
</feature>
<dbReference type="PANTHER" id="PTHR47204:SF1">
    <property type="entry name" value="RIBONUCLEASE H2 SUBUNIT C"/>
    <property type="match status" value="1"/>
</dbReference>
<dbReference type="EMBL" id="JAULSR010000001">
    <property type="protein sequence ID" value="KAK0637117.1"/>
    <property type="molecule type" value="Genomic_DNA"/>
</dbReference>
<feature type="compositionally biased region" description="Polar residues" evidence="1">
    <location>
        <begin position="10"/>
        <end position="22"/>
    </location>
</feature>
<accession>A0AA40CG07</accession>
<evidence type="ECO:0000256" key="1">
    <source>
        <dbReference type="SAM" id="MobiDB-lite"/>
    </source>
</evidence>
<dbReference type="GO" id="GO:0006401">
    <property type="term" value="P:RNA catabolic process"/>
    <property type="evidence" value="ECO:0007669"/>
    <property type="project" value="InterPro"/>
</dbReference>
<feature type="compositionally biased region" description="Acidic residues" evidence="1">
    <location>
        <begin position="100"/>
        <end position="110"/>
    </location>
</feature>
<organism evidence="2 3">
    <name type="scientific">Bombardia bombarda</name>
    <dbReference type="NCBI Taxonomy" id="252184"/>
    <lineage>
        <taxon>Eukaryota</taxon>
        <taxon>Fungi</taxon>
        <taxon>Dikarya</taxon>
        <taxon>Ascomycota</taxon>
        <taxon>Pezizomycotina</taxon>
        <taxon>Sordariomycetes</taxon>
        <taxon>Sordariomycetidae</taxon>
        <taxon>Sordariales</taxon>
        <taxon>Lasiosphaeriaceae</taxon>
        <taxon>Bombardia</taxon>
    </lineage>
</organism>
<dbReference type="Pfam" id="PF08615">
    <property type="entry name" value="RNase_H2_suC"/>
    <property type="match status" value="1"/>
</dbReference>
<dbReference type="Gene3D" id="2.40.128.680">
    <property type="match status" value="1"/>
</dbReference>
<dbReference type="CDD" id="cd09271">
    <property type="entry name" value="RNase_H2-C"/>
    <property type="match status" value="1"/>
</dbReference>
<feature type="region of interest" description="Disordered" evidence="1">
    <location>
        <begin position="79"/>
        <end position="115"/>
    </location>
</feature>
<evidence type="ECO:0000313" key="3">
    <source>
        <dbReference type="Proteomes" id="UP001174934"/>
    </source>
</evidence>
<name>A0AA40CG07_9PEZI</name>